<dbReference type="RefSeq" id="WP_260560985.1">
    <property type="nucleotide sequence ID" value="NZ_BAABEC010000009.1"/>
</dbReference>
<accession>A0ABY5YHY3</accession>
<protein>
    <submittedName>
        <fullName evidence="1">GIY-YIG nuclease family protein</fullName>
    </submittedName>
</protein>
<proteinExistence type="predicted"/>
<organism evidence="1 2">
    <name type="scientific">Deinococcus rubellus</name>
    <dbReference type="NCBI Taxonomy" id="1889240"/>
    <lineage>
        <taxon>Bacteria</taxon>
        <taxon>Thermotogati</taxon>
        <taxon>Deinococcota</taxon>
        <taxon>Deinococci</taxon>
        <taxon>Deinococcales</taxon>
        <taxon>Deinococcaceae</taxon>
        <taxon>Deinococcus</taxon>
    </lineage>
</organism>
<keyword evidence="2" id="KW-1185">Reference proteome</keyword>
<dbReference type="Proteomes" id="UP001060261">
    <property type="component" value="Chromosome"/>
</dbReference>
<dbReference type="Pfam" id="PF13455">
    <property type="entry name" value="MUG113"/>
    <property type="match status" value="1"/>
</dbReference>
<sequence length="79" mass="9015">MSQFVYVLEDKNTHLLKIGISIDPEFRAKQVSKDFGCDAVVLGILEAADARRMEQFIHGMLADSRVVGEWFEVSERQRS</sequence>
<dbReference type="EMBL" id="CP104213">
    <property type="protein sequence ID" value="UWX64724.1"/>
    <property type="molecule type" value="Genomic_DNA"/>
</dbReference>
<reference evidence="1" key="1">
    <citation type="submission" date="2022-09" db="EMBL/GenBank/DDBJ databases">
        <title>genome sequence of Deinococcus rubellus.</title>
        <authorList>
            <person name="Srinivasan S."/>
        </authorList>
    </citation>
    <scope>NUCLEOTIDE SEQUENCE</scope>
    <source>
        <strain evidence="1">Ant6</strain>
    </source>
</reference>
<evidence type="ECO:0000313" key="1">
    <source>
        <dbReference type="EMBL" id="UWX64724.1"/>
    </source>
</evidence>
<evidence type="ECO:0000313" key="2">
    <source>
        <dbReference type="Proteomes" id="UP001060261"/>
    </source>
</evidence>
<name>A0ABY5YHY3_9DEIO</name>
<gene>
    <name evidence="1" type="ORF">N0D28_03435</name>
</gene>